<proteinExistence type="predicted"/>
<keyword evidence="1" id="KW-0812">Transmembrane</keyword>
<dbReference type="InterPro" id="IPR023214">
    <property type="entry name" value="HAD_sf"/>
</dbReference>
<name>A0A7Z7PN94_9BACT</name>
<dbReference type="GO" id="GO:0008962">
    <property type="term" value="F:phosphatidylglycerophosphatase activity"/>
    <property type="evidence" value="ECO:0007669"/>
    <property type="project" value="InterPro"/>
</dbReference>
<dbReference type="InterPro" id="IPR010021">
    <property type="entry name" value="PGPP1/Gep4"/>
</dbReference>
<dbReference type="InterPro" id="IPR027706">
    <property type="entry name" value="PGP_Pase"/>
</dbReference>
<keyword evidence="1" id="KW-0472">Membrane</keyword>
<feature type="transmembrane region" description="Helical" evidence="1">
    <location>
        <begin position="156"/>
        <end position="176"/>
    </location>
</feature>
<evidence type="ECO:0008006" key="4">
    <source>
        <dbReference type="Google" id="ProtNLM"/>
    </source>
</evidence>
<dbReference type="PANTHER" id="PTHR19288">
    <property type="entry name" value="4-NITROPHENYLPHOSPHATASE-RELATED"/>
    <property type="match status" value="1"/>
</dbReference>
<evidence type="ECO:0000313" key="3">
    <source>
        <dbReference type="Proteomes" id="UP000250796"/>
    </source>
</evidence>
<dbReference type="Gene3D" id="3.40.50.1000">
    <property type="entry name" value="HAD superfamily/HAD-like"/>
    <property type="match status" value="2"/>
</dbReference>
<organism evidence="2 3">
    <name type="scientific">Mesotoga infera</name>
    <dbReference type="NCBI Taxonomy" id="1236046"/>
    <lineage>
        <taxon>Bacteria</taxon>
        <taxon>Thermotogati</taxon>
        <taxon>Thermotogota</taxon>
        <taxon>Thermotogae</taxon>
        <taxon>Kosmotogales</taxon>
        <taxon>Kosmotogaceae</taxon>
        <taxon>Mesotoga</taxon>
    </lineage>
</organism>
<keyword evidence="3" id="KW-1185">Reference proteome</keyword>
<sequence length="350" mass="40841">MRILDILDNAVPKEKAENVREIDYNRLQRLGYNTILFDYDNTIAVWREPFDMRNKEVIDRLIQSGMKVGVVTNGPQSRVRNLKEIFGNQLKVYHSMRKPGTKELRRVLSEMKSKPEKTVIIGDLFFTDIIAGNRMGMYSILVSPIVDISQKWYKRVMARISIGVYLLFFFTVGWIFRINRLATPHRFANNVMDIDFDSLKESGYRLILFDFDNTLEEWGASTVSREKKLLLSRIERLGMNIVLVSNGKKGRLGKIDDELATIKVLSRARKPLTFKAKKVLKDLEIPPYQTIVVGDQLFTDIIMGNLLGAYTIKTEPLSEREFFWTRLVRRVERMLLKKMKRHPNVEVMDR</sequence>
<dbReference type="NCBIfam" id="TIGR01668">
    <property type="entry name" value="YqeG_hyp_ppase"/>
    <property type="match status" value="1"/>
</dbReference>
<dbReference type="AlphaFoldDB" id="A0A7Z7PN94"/>
<dbReference type="EMBL" id="LS974202">
    <property type="protein sequence ID" value="SSC11698.1"/>
    <property type="molecule type" value="Genomic_DNA"/>
</dbReference>
<dbReference type="PANTHER" id="PTHR19288:SF25">
    <property type="entry name" value="PHOSPHATIDYLGLYCEROPHOSPHATASE GEP4, MITOCHONDRIAL"/>
    <property type="match status" value="1"/>
</dbReference>
<protein>
    <recommendedName>
        <fullName evidence="4">YqeG family HAD IIIA-type phosphatase</fullName>
    </recommendedName>
</protein>
<accession>A0A7Z7PN94</accession>
<dbReference type="Proteomes" id="UP000250796">
    <property type="component" value="Chromosome MESINF"/>
</dbReference>
<keyword evidence="1" id="KW-1133">Transmembrane helix</keyword>
<dbReference type="NCBIfam" id="TIGR01662">
    <property type="entry name" value="HAD-SF-IIIA"/>
    <property type="match status" value="2"/>
</dbReference>
<dbReference type="SUPFAM" id="SSF56784">
    <property type="entry name" value="HAD-like"/>
    <property type="match status" value="2"/>
</dbReference>
<dbReference type="Pfam" id="PF09419">
    <property type="entry name" value="PGP_phosphatase"/>
    <property type="match status" value="1"/>
</dbReference>
<reference evidence="2 3" key="1">
    <citation type="submission" date="2017-01" db="EMBL/GenBank/DDBJ databases">
        <authorList>
            <person name="Erauso G."/>
        </authorList>
    </citation>
    <scope>NUCLEOTIDE SEQUENCE [LARGE SCALE GENOMIC DNA]</scope>
    <source>
        <strain evidence="2">MESINF1</strain>
    </source>
</reference>
<dbReference type="GO" id="GO:0005737">
    <property type="term" value="C:cytoplasm"/>
    <property type="evidence" value="ECO:0007669"/>
    <property type="project" value="TreeGrafter"/>
</dbReference>
<dbReference type="InterPro" id="IPR036412">
    <property type="entry name" value="HAD-like_sf"/>
</dbReference>
<evidence type="ECO:0000256" key="1">
    <source>
        <dbReference type="SAM" id="Phobius"/>
    </source>
</evidence>
<dbReference type="InterPro" id="IPR006549">
    <property type="entry name" value="HAD-SF_hydro_IIIA"/>
</dbReference>
<dbReference type="KEGG" id="minf:MESINF_0249"/>
<gene>
    <name evidence="2" type="ORF">MESINF_0249</name>
</gene>
<dbReference type="Pfam" id="PF13242">
    <property type="entry name" value="Hydrolase_like"/>
    <property type="match status" value="1"/>
</dbReference>
<evidence type="ECO:0000313" key="2">
    <source>
        <dbReference type="EMBL" id="SSC11698.1"/>
    </source>
</evidence>